<dbReference type="RefSeq" id="XP_021847830.1">
    <property type="nucleotide sequence ID" value="XM_021992138.2"/>
</dbReference>
<dbReference type="InterPro" id="IPR052611">
    <property type="entry name" value="Plant_RLK_LysM"/>
</dbReference>
<dbReference type="InterPro" id="IPR056563">
    <property type="entry name" value="LysM3_LYK4_5"/>
</dbReference>
<keyword evidence="9" id="KW-1015">Disulfide bond</keyword>
<dbReference type="GO" id="GO:0004672">
    <property type="term" value="F:protein kinase activity"/>
    <property type="evidence" value="ECO:0007669"/>
    <property type="project" value="InterPro"/>
</dbReference>
<evidence type="ECO:0000256" key="4">
    <source>
        <dbReference type="ARBA" id="ARBA00022729"/>
    </source>
</evidence>
<keyword evidence="5" id="KW-0547">Nucleotide-binding</keyword>
<dbReference type="PROSITE" id="PS50011">
    <property type="entry name" value="PROTEIN_KINASE_DOM"/>
    <property type="match status" value="1"/>
</dbReference>
<keyword evidence="4" id="KW-0732">Signal</keyword>
<dbReference type="GeneID" id="110787505"/>
<evidence type="ECO:0000256" key="7">
    <source>
        <dbReference type="ARBA" id="ARBA00022989"/>
    </source>
</evidence>
<evidence type="ECO:0000256" key="1">
    <source>
        <dbReference type="ARBA" id="ARBA00004162"/>
    </source>
</evidence>
<evidence type="ECO:0000313" key="13">
    <source>
        <dbReference type="RefSeq" id="XP_021847830.1"/>
    </source>
</evidence>
<dbReference type="InterPro" id="IPR056562">
    <property type="entry name" value="LysM2_CERK1_LYK3_4_5"/>
</dbReference>
<dbReference type="FunFam" id="1.10.510.10:FF:000468">
    <property type="entry name" value="PTI1-like tyrosine-protein kinase 3"/>
    <property type="match status" value="1"/>
</dbReference>
<proteinExistence type="predicted"/>
<evidence type="ECO:0000313" key="12">
    <source>
        <dbReference type="Proteomes" id="UP000813463"/>
    </source>
</evidence>
<dbReference type="AlphaFoldDB" id="A0A9R0IER3"/>
<reference evidence="13" key="2">
    <citation type="submission" date="2025-08" db="UniProtKB">
        <authorList>
            <consortium name="RefSeq"/>
        </authorList>
    </citation>
    <scope>IDENTIFICATION</scope>
    <source>
        <tissue evidence="13">Leaf</tissue>
    </source>
</reference>
<evidence type="ECO:0000256" key="10">
    <source>
        <dbReference type="SAM" id="Phobius"/>
    </source>
</evidence>
<dbReference type="InterPro" id="IPR000719">
    <property type="entry name" value="Prot_kinase_dom"/>
</dbReference>
<dbReference type="InterPro" id="IPR001245">
    <property type="entry name" value="Ser-Thr/Tyr_kinase_cat_dom"/>
</dbReference>
<evidence type="ECO:0000256" key="3">
    <source>
        <dbReference type="ARBA" id="ARBA00022692"/>
    </source>
</evidence>
<dbReference type="InterPro" id="IPR011009">
    <property type="entry name" value="Kinase-like_dom_sf"/>
</dbReference>
<evidence type="ECO:0000259" key="11">
    <source>
        <dbReference type="PROSITE" id="PS50011"/>
    </source>
</evidence>
<dbReference type="GO" id="GO:0005886">
    <property type="term" value="C:plasma membrane"/>
    <property type="evidence" value="ECO:0007669"/>
    <property type="project" value="UniProtKB-SubCell"/>
</dbReference>
<dbReference type="Pfam" id="PF23473">
    <property type="entry name" value="LysM3_LYK4_5"/>
    <property type="match status" value="1"/>
</dbReference>
<evidence type="ECO:0000256" key="5">
    <source>
        <dbReference type="ARBA" id="ARBA00022741"/>
    </source>
</evidence>
<dbReference type="Proteomes" id="UP000813463">
    <property type="component" value="Chromosome 3"/>
</dbReference>
<dbReference type="SUPFAM" id="SSF56112">
    <property type="entry name" value="Protein kinase-like (PK-like)"/>
    <property type="match status" value="1"/>
</dbReference>
<keyword evidence="8 10" id="KW-0472">Membrane</keyword>
<dbReference type="Gene3D" id="3.30.200.20">
    <property type="entry name" value="Phosphorylase Kinase, domain 1"/>
    <property type="match status" value="1"/>
</dbReference>
<feature type="domain" description="Protein kinase" evidence="11">
    <location>
        <begin position="293"/>
        <end position="588"/>
    </location>
</feature>
<evidence type="ECO:0000256" key="8">
    <source>
        <dbReference type="ARBA" id="ARBA00023136"/>
    </source>
</evidence>
<keyword evidence="12" id="KW-1185">Reference proteome</keyword>
<dbReference type="GO" id="GO:0005524">
    <property type="term" value="F:ATP binding"/>
    <property type="evidence" value="ECO:0007669"/>
    <property type="project" value="UniProtKB-KW"/>
</dbReference>
<keyword evidence="7 10" id="KW-1133">Transmembrane helix</keyword>
<comment type="subcellular location">
    <subcellularLocation>
        <location evidence="1">Cell membrane</location>
        <topology evidence="1">Single-pass membrane protein</topology>
    </subcellularLocation>
</comment>
<keyword evidence="2" id="KW-1003">Cell membrane</keyword>
<dbReference type="Pfam" id="PF23472">
    <property type="entry name" value="LysM2_CERK1_LYK3_4_5"/>
    <property type="match status" value="1"/>
</dbReference>
<name>A0A9R0IER3_SPIOL</name>
<sequence>MDKNSIASTIRNHYAIRLRLIIAQRAGLRIITQLCYVLIEISAINNNVTENTALATNTKVIIPVTCSCAGGFYQANTTHVVIRDDNYYKLANNTFEGLTTCRAIRAQKLSPNIVDIFPGERLTIPLRCACPTKRQLNLGIKYLMSFVIQPSNPSIGGIATYFGADVGQTFEANGKSEQDYVIQPFTTLLVPLQNPPNGSQMEYPPYVPPPTSSPPSLPPIATPLPLSSGNLNKKWVYFGLGAVAGGIFISLIGLFFFFVLPRKKTNPIVSSSTHNFEAQETALLKQTPEKESLDFLENISKIASLKVYSSKDLHSATKNFSSDHWIKGSVYKGSIDGEEVVIKKMDGDVSKEISVLNKINHFNLIKLLGVCFDDGVWYFVYEYADNGSLRDWIYPDGKTLSWEKRMVIACDVATGLNYLHSYTNPAHIHQDIRSNNVLLNKEFRAKIAKFGLSRPLKGNEYLYGQFTLTEHIVGTKGYLAPEYLENGIVSPMLDVYSFGVLLLEMLTGKEVGFLYEGVKVRLSEILIPVLSEKNGISRLKEFMDSSLEEDYPTDIAYTMLLLVDRCLRKDPGNRPFMDEIVQILSKTVTTSLIWGSSTSASISSS</sequence>
<dbReference type="Gene3D" id="1.10.510.10">
    <property type="entry name" value="Transferase(Phosphotransferase) domain 1"/>
    <property type="match status" value="1"/>
</dbReference>
<reference evidence="12" key="1">
    <citation type="journal article" date="2021" name="Nat. Commun.">
        <title>Genomic analyses provide insights into spinach domestication and the genetic basis of agronomic traits.</title>
        <authorList>
            <person name="Cai X."/>
            <person name="Sun X."/>
            <person name="Xu C."/>
            <person name="Sun H."/>
            <person name="Wang X."/>
            <person name="Ge C."/>
            <person name="Zhang Z."/>
            <person name="Wang Q."/>
            <person name="Fei Z."/>
            <person name="Jiao C."/>
            <person name="Wang Q."/>
        </authorList>
    </citation>
    <scope>NUCLEOTIDE SEQUENCE [LARGE SCALE GENOMIC DNA]</scope>
    <source>
        <strain evidence="12">cv. Varoflay</strain>
    </source>
</reference>
<dbReference type="GO" id="GO:0051707">
    <property type="term" value="P:response to other organism"/>
    <property type="evidence" value="ECO:0007669"/>
    <property type="project" value="UniProtKB-ARBA"/>
</dbReference>
<evidence type="ECO:0000256" key="9">
    <source>
        <dbReference type="ARBA" id="ARBA00023157"/>
    </source>
</evidence>
<evidence type="ECO:0000256" key="2">
    <source>
        <dbReference type="ARBA" id="ARBA00022475"/>
    </source>
</evidence>
<keyword evidence="6" id="KW-0067">ATP-binding</keyword>
<evidence type="ECO:0000256" key="6">
    <source>
        <dbReference type="ARBA" id="ARBA00022840"/>
    </source>
</evidence>
<dbReference type="Pfam" id="PF07714">
    <property type="entry name" value="PK_Tyr_Ser-Thr"/>
    <property type="match status" value="1"/>
</dbReference>
<keyword evidence="3 10" id="KW-0812">Transmembrane</keyword>
<organism evidence="12 13">
    <name type="scientific">Spinacia oleracea</name>
    <name type="common">Spinach</name>
    <dbReference type="NCBI Taxonomy" id="3562"/>
    <lineage>
        <taxon>Eukaryota</taxon>
        <taxon>Viridiplantae</taxon>
        <taxon>Streptophyta</taxon>
        <taxon>Embryophyta</taxon>
        <taxon>Tracheophyta</taxon>
        <taxon>Spermatophyta</taxon>
        <taxon>Magnoliopsida</taxon>
        <taxon>eudicotyledons</taxon>
        <taxon>Gunneridae</taxon>
        <taxon>Pentapetalae</taxon>
        <taxon>Caryophyllales</taxon>
        <taxon>Chenopodiaceae</taxon>
        <taxon>Chenopodioideae</taxon>
        <taxon>Anserineae</taxon>
        <taxon>Spinacia</taxon>
    </lineage>
</organism>
<gene>
    <name evidence="13" type="primary">LOC110787505</name>
</gene>
<protein>
    <submittedName>
        <fullName evidence="13">LysM domain receptor-like kinase 4 isoform X2</fullName>
    </submittedName>
</protein>
<accession>A0A9R0IER3</accession>
<dbReference type="PANTHER" id="PTHR45927">
    <property type="entry name" value="LYSM-DOMAIN RECEPTOR-LIKE KINASE-RELATED"/>
    <property type="match status" value="1"/>
</dbReference>
<feature type="transmembrane region" description="Helical" evidence="10">
    <location>
        <begin position="235"/>
        <end position="260"/>
    </location>
</feature>
<dbReference type="PANTHER" id="PTHR45927:SF11">
    <property type="entry name" value="LYSM DOMAIN RECEPTOR-LIKE KINASE 4"/>
    <property type="match status" value="1"/>
</dbReference>